<proteinExistence type="predicted"/>
<reference evidence="1" key="2">
    <citation type="submission" date="2015-03" db="EMBL/GenBank/DDBJ databases">
        <authorList>
            <person name="Chow C.-E.T."/>
            <person name="Winget D.M."/>
            <person name="White R.A.III."/>
            <person name="Hallam S.J."/>
            <person name="Suttle C.A."/>
        </authorList>
    </citation>
    <scope>NUCLEOTIDE SEQUENCE</scope>
    <source>
        <strain evidence="1">Anoxic3_6</strain>
    </source>
</reference>
<accession>A0A0F7L163</accession>
<protein>
    <submittedName>
        <fullName evidence="1">Uncharacterized protein</fullName>
    </submittedName>
</protein>
<reference evidence="1" key="1">
    <citation type="journal article" date="2015" name="Front. Microbiol.">
        <title>Combining genomic sequencing methods to explore viral diversity and reveal potential virus-host interactions.</title>
        <authorList>
            <person name="Chow C.E."/>
            <person name="Winget D.M."/>
            <person name="White R.A.III."/>
            <person name="Hallam S.J."/>
            <person name="Suttle C.A."/>
        </authorList>
    </citation>
    <scope>NUCLEOTIDE SEQUENCE</scope>
    <source>
        <strain evidence="1">Anoxic3_6</strain>
    </source>
</reference>
<dbReference type="EMBL" id="KR029581">
    <property type="protein sequence ID" value="AKH46294.1"/>
    <property type="molecule type" value="Genomic_DNA"/>
</dbReference>
<name>A0A0F7L163_9VIRU</name>
<sequence length="282" mass="29670">MAYLGRQPVLGNFVKLDAITVVNGQAAYTMQNGGVNFTSYDNVNQFLVSLNGILQSPTDSFTVSGSTLTFASNLSTGDVIDFVMVLGNTLDVGTPSDNTVSLAKLTATGTKDATTFLRGDNTFAEAGGGKIGQVVTGTNNAYDTSSSATSFTDVLSGSGTTWETAITPTATSSKILVLPSVYIRSYRNGSNDARGTINMMAKIGGGSYAEIDVANAFGAYDYGGSGILQDNQYVPIQLYSPSTTSEVKIKFQIKAANTSMAIQTSWHSETHFSRVTLLEVLA</sequence>
<evidence type="ECO:0000313" key="1">
    <source>
        <dbReference type="EMBL" id="AKH46294.1"/>
    </source>
</evidence>
<organism evidence="1">
    <name type="scientific">uncultured marine virus</name>
    <dbReference type="NCBI Taxonomy" id="186617"/>
    <lineage>
        <taxon>Viruses</taxon>
        <taxon>environmental samples</taxon>
    </lineage>
</organism>